<reference evidence="2" key="1">
    <citation type="journal article" date="2018" name="Sci. Rep.">
        <title>Lignite coal burning seam in the remote Altai Mountains harbors a hydrogen-driven thermophilic microbial community.</title>
        <authorList>
            <person name="Kadnikov V.V."/>
            <person name="Mardanov A.V."/>
            <person name="Ivasenko D.A."/>
            <person name="Antsiferov D.V."/>
            <person name="Beletsky A.V."/>
            <person name="Karnachuk O.V."/>
            <person name="Ravin N.V."/>
        </authorList>
    </citation>
    <scope>NUCLEOTIDE SEQUENCE [LARGE SCALE GENOMIC DNA]</scope>
</reference>
<organism evidence="1 2">
    <name type="scientific">Candidatus Carbonibacillus altaicus</name>
    <dbReference type="NCBI Taxonomy" id="2163959"/>
    <lineage>
        <taxon>Bacteria</taxon>
        <taxon>Bacillati</taxon>
        <taxon>Bacillota</taxon>
        <taxon>Bacilli</taxon>
        <taxon>Bacillales</taxon>
        <taxon>Candidatus Carbonibacillus</taxon>
    </lineage>
</organism>
<gene>
    <name evidence="1" type="ORF">BSOLF_1043</name>
</gene>
<proteinExistence type="predicted"/>
<evidence type="ECO:0000313" key="2">
    <source>
        <dbReference type="Proteomes" id="UP000244338"/>
    </source>
</evidence>
<dbReference type="EMBL" id="PEBX01000054">
    <property type="protein sequence ID" value="PTQ55999.1"/>
    <property type="molecule type" value="Genomic_DNA"/>
</dbReference>
<sequence length="37" mass="4438">MYVRLLDAWIRQMHGYGRCMDTVEDVKMGVGRCMEMR</sequence>
<dbReference type="AlphaFoldDB" id="A0A2R6XZZ9"/>
<evidence type="ECO:0000313" key="1">
    <source>
        <dbReference type="EMBL" id="PTQ55999.1"/>
    </source>
</evidence>
<dbReference type="Proteomes" id="UP000244338">
    <property type="component" value="Unassembled WGS sequence"/>
</dbReference>
<protein>
    <submittedName>
        <fullName evidence="1">Uncharacterized protein</fullName>
    </submittedName>
</protein>
<name>A0A2R6XZZ9_9BACL</name>
<accession>A0A2R6XZZ9</accession>
<comment type="caution">
    <text evidence="1">The sequence shown here is derived from an EMBL/GenBank/DDBJ whole genome shotgun (WGS) entry which is preliminary data.</text>
</comment>